<dbReference type="FunFam" id="3.40.50.300:FF:000770">
    <property type="entry name" value="Caspase recruitment domain family, member 11"/>
    <property type="match status" value="1"/>
</dbReference>
<evidence type="ECO:0000313" key="7">
    <source>
        <dbReference type="Ensembl" id="ENSEEEP00000000041.1"/>
    </source>
</evidence>
<dbReference type="GO" id="GO:0005737">
    <property type="term" value="C:cytoplasm"/>
    <property type="evidence" value="ECO:0007669"/>
    <property type="project" value="TreeGrafter"/>
</dbReference>
<dbReference type="Proteomes" id="UP000314983">
    <property type="component" value="Chromosome 8"/>
</dbReference>
<dbReference type="InterPro" id="IPR027417">
    <property type="entry name" value="P-loop_NTPase"/>
</dbReference>
<feature type="compositionally biased region" description="Acidic residues" evidence="4">
    <location>
        <begin position="462"/>
        <end position="471"/>
    </location>
</feature>
<accession>A0A4W4DM08</accession>
<dbReference type="SUPFAM" id="SSF52540">
    <property type="entry name" value="P-loop containing nucleoside triphosphate hydrolases"/>
    <property type="match status" value="1"/>
</dbReference>
<reference evidence="8" key="2">
    <citation type="journal article" date="2017" name="Sci. Adv.">
        <title>A tail of two voltages: Proteomic comparison of the three electric organs of the electric eel.</title>
        <authorList>
            <person name="Traeger L.L."/>
            <person name="Sabat G."/>
            <person name="Barrett-Wilt G.A."/>
            <person name="Wells G.B."/>
            <person name="Sussman M.R."/>
        </authorList>
    </citation>
    <scope>NUCLEOTIDE SEQUENCE [LARGE SCALE GENOMIC DNA]</scope>
</reference>
<evidence type="ECO:0000256" key="2">
    <source>
        <dbReference type="ARBA" id="ARBA00023054"/>
    </source>
</evidence>
<evidence type="ECO:0000313" key="8">
    <source>
        <dbReference type="Proteomes" id="UP000314983"/>
    </source>
</evidence>
<evidence type="ECO:0000256" key="1">
    <source>
        <dbReference type="ARBA" id="ARBA00022553"/>
    </source>
</evidence>
<keyword evidence="8" id="KW-1185">Reference proteome</keyword>
<dbReference type="PANTHER" id="PTHR14559">
    <property type="entry name" value="CASPASE RECRUITMENT DOMAIN FAMILY"/>
    <property type="match status" value="1"/>
</dbReference>
<dbReference type="Gene3D" id="1.10.533.10">
    <property type="entry name" value="Death Domain, Fas"/>
    <property type="match status" value="1"/>
</dbReference>
<gene>
    <name evidence="7" type="primary">CARD11</name>
</gene>
<reference evidence="8" key="1">
    <citation type="journal article" date="2014" name="Science">
        <title>Nonhuman genetics. Genomic basis for the convergent evolution of electric organs.</title>
        <authorList>
            <person name="Gallant J.R."/>
            <person name="Traeger L.L."/>
            <person name="Volkening J.D."/>
            <person name="Moffett H."/>
            <person name="Chen P.H."/>
            <person name="Novina C.D."/>
            <person name="Phillips G.N.Jr."/>
            <person name="Anand R."/>
            <person name="Wells G.B."/>
            <person name="Pinch M."/>
            <person name="Guth R."/>
            <person name="Unguez G.A."/>
            <person name="Albert J.S."/>
            <person name="Zakon H.H."/>
            <person name="Samanta M.P."/>
            <person name="Sussman M.R."/>
        </authorList>
    </citation>
    <scope>NUCLEOTIDE SEQUENCE [LARGE SCALE GENOMIC DNA]</scope>
</reference>
<sequence>FNDYTYQYDEEAQWDNVEKNRYILCRYINPCKLTSYLRQCKAIDEQDEDEVLHSLLLETKTNRAGRLLDILHTKGERGYVVFLESLELYYPDLYKMVTGKEPTRRCASIVVEEGHEGLTQFLMNEVMKLQQQAKVKDVQRVDMMAKQRTLEDEQKKLRLANQELRTFQERYNKMKEERNNCNDELIKVKDDNYQLAMRYAQLSEEKNMAVMRSRDLQLEIDQLKHKLNKVEEECKMERRQSLKLKNDIENRPRKEQIYELERENEVLKIHLQELQSIIQPGPLTDSDKALRDILEHDRQEALEDRQELVNRLYNLHEEVRQAEELRDKYLEEKEDLELKCSTLVKDCEMYKNRMNTIMVQLEEVERERDQAFKARDEAQNQVSQCLIDKDKYRKQIRELEEKSDELYIDIMRKDVKIVNLESKLRRLSKENGFDPNQSLPRDLPQTIIFQHFESQGTKMEGPSEDSEEEAHEDMFRPAPSDVKFKRRPNLKGIRAKSPISPPKSLDFQGRKLSLSVTLQFTAVFKGLFHQLCLFTVGLQARFRNDNDTDTVSYGPPSIHSSSSSHQSEGMDSYDLEQVNNIFRKFSLERPFRPSLTSCARSSTLRPVQDLSLPGDSLLSDITLIGGNDSGIFVSFVLPGSSTERAGLRMGHHLLMLKGCIRGEMQSVPLDTCTQEEAHWTLQRCTGMVQLHYRCNFEGYRRLQKDMEEGRVVSGDSFYIRVNLNISGQLDSCSLSVHCDEVLHVLHTRHLGRCEWLCARVDSLTDKDLEKGTIPSYSRAQQLLLVKIQKLMCRGGREEADGFRGLRVMAMLTCNFCKTSTTHTLQPEEATPPMDPKSSPRLSRASIFICQILQFVSRVDNKYKRMDSNDRVRIVNAGNPSSLPRSGFETMKPEGENILDSESDLNKSDLNLIPYSPVTPHHCPRKRPVLFSPNILAKTIIQKFLNSGGAMEFNICKPDILTKDEFLMKQKIEPIIYSKEKQASTYECVTPENIEAVAIKNKHCLLEADLNCAKDLLRREIYPIIIFIKICERNIKKLKRLPLKVDSEEDFLKMCRAKEKELEALPCLYATVEPDSWSGVEDLLRVIKDKIFEEQKKTVWVEQDLL</sequence>
<dbReference type="FunFam" id="1.10.533.10:FF:000003">
    <property type="entry name" value="Caspase recruitment domain family, member 11"/>
    <property type="match status" value="1"/>
</dbReference>
<dbReference type="PANTHER" id="PTHR14559:SF4">
    <property type="entry name" value="CASPASE RECRUITMENT DOMAIN-CONTAINING PROTEIN 11"/>
    <property type="match status" value="1"/>
</dbReference>
<keyword evidence="1" id="KW-0597">Phosphoprotein</keyword>
<dbReference type="SUPFAM" id="SSF47986">
    <property type="entry name" value="DEATH domain"/>
    <property type="match status" value="1"/>
</dbReference>
<feature type="coiled-coil region" evidence="3">
    <location>
        <begin position="143"/>
        <end position="430"/>
    </location>
</feature>
<evidence type="ECO:0000256" key="4">
    <source>
        <dbReference type="SAM" id="MobiDB-lite"/>
    </source>
</evidence>
<dbReference type="InterPro" id="IPR001478">
    <property type="entry name" value="PDZ"/>
</dbReference>
<evidence type="ECO:0000259" key="6">
    <source>
        <dbReference type="PROSITE" id="PS50209"/>
    </source>
</evidence>
<feature type="region of interest" description="Disordered" evidence="4">
    <location>
        <begin position="455"/>
        <end position="482"/>
    </location>
</feature>
<dbReference type="PROSITE" id="PS50209">
    <property type="entry name" value="CARD"/>
    <property type="match status" value="1"/>
</dbReference>
<dbReference type="GeneTree" id="ENSGT00940000158573"/>
<evidence type="ECO:0008006" key="9">
    <source>
        <dbReference type="Google" id="ProtNLM"/>
    </source>
</evidence>
<reference evidence="7" key="5">
    <citation type="submission" date="2025-09" db="UniProtKB">
        <authorList>
            <consortium name="Ensembl"/>
        </authorList>
    </citation>
    <scope>IDENTIFICATION</scope>
</reference>
<dbReference type="InterPro" id="IPR001315">
    <property type="entry name" value="CARD"/>
</dbReference>
<keyword evidence="2 3" id="KW-0175">Coiled coil</keyword>
<feature type="domain" description="CARD" evidence="6">
    <location>
        <begin position="9"/>
        <end position="101"/>
    </location>
</feature>
<protein>
    <recommendedName>
        <fullName evidence="9">CARD domain-containing protein</fullName>
    </recommendedName>
</protein>
<dbReference type="InterPro" id="IPR036034">
    <property type="entry name" value="PDZ_sf"/>
</dbReference>
<reference evidence="7" key="3">
    <citation type="submission" date="2020-05" db="EMBL/GenBank/DDBJ databases">
        <title>Electrophorus electricus (electric eel) genome, fEleEle1, primary haplotype.</title>
        <authorList>
            <person name="Myers G."/>
            <person name="Meyer A."/>
            <person name="Fedrigo O."/>
            <person name="Formenti G."/>
            <person name="Rhie A."/>
            <person name="Tracey A."/>
            <person name="Sims Y."/>
            <person name="Jarvis E.D."/>
        </authorList>
    </citation>
    <scope>NUCLEOTIDE SEQUENCE [LARGE SCALE GENOMIC DNA]</scope>
</reference>
<dbReference type="Gene3D" id="2.30.42.10">
    <property type="match status" value="1"/>
</dbReference>
<organism evidence="7 8">
    <name type="scientific">Electrophorus electricus</name>
    <name type="common">Electric eel</name>
    <name type="synonym">Gymnotus electricus</name>
    <dbReference type="NCBI Taxonomy" id="8005"/>
    <lineage>
        <taxon>Eukaryota</taxon>
        <taxon>Metazoa</taxon>
        <taxon>Chordata</taxon>
        <taxon>Craniata</taxon>
        <taxon>Vertebrata</taxon>
        <taxon>Euteleostomi</taxon>
        <taxon>Actinopterygii</taxon>
        <taxon>Neopterygii</taxon>
        <taxon>Teleostei</taxon>
        <taxon>Ostariophysi</taxon>
        <taxon>Gymnotiformes</taxon>
        <taxon>Gymnotoidei</taxon>
        <taxon>Gymnotidae</taxon>
        <taxon>Electrophorus</taxon>
    </lineage>
</organism>
<proteinExistence type="predicted"/>
<dbReference type="Ensembl" id="ENSEEET00000000042.2">
    <property type="protein sequence ID" value="ENSEEEP00000000041.1"/>
    <property type="gene ID" value="ENSEEEG00000000018.2"/>
</dbReference>
<name>A0A4W4DM08_ELEEL</name>
<dbReference type="CDD" id="cd06736">
    <property type="entry name" value="PDZ_CARD11_CARD14-like"/>
    <property type="match status" value="1"/>
</dbReference>
<dbReference type="GO" id="GO:0042981">
    <property type="term" value="P:regulation of apoptotic process"/>
    <property type="evidence" value="ECO:0007669"/>
    <property type="project" value="InterPro"/>
</dbReference>
<dbReference type="Gene3D" id="3.40.50.300">
    <property type="entry name" value="P-loop containing nucleotide triphosphate hydrolases"/>
    <property type="match status" value="1"/>
</dbReference>
<feature type="domain" description="PDZ" evidence="5">
    <location>
        <begin position="621"/>
        <end position="690"/>
    </location>
</feature>
<dbReference type="Pfam" id="PF00619">
    <property type="entry name" value="CARD"/>
    <property type="match status" value="1"/>
</dbReference>
<dbReference type="GO" id="GO:0050700">
    <property type="term" value="F:CARD domain binding"/>
    <property type="evidence" value="ECO:0007669"/>
    <property type="project" value="TreeGrafter"/>
</dbReference>
<dbReference type="InterPro" id="IPR011029">
    <property type="entry name" value="DEATH-like_dom_sf"/>
</dbReference>
<dbReference type="Gene3D" id="2.30.30.40">
    <property type="entry name" value="SH3 Domains"/>
    <property type="match status" value="1"/>
</dbReference>
<dbReference type="PROSITE" id="PS50106">
    <property type="entry name" value="PDZ"/>
    <property type="match status" value="1"/>
</dbReference>
<dbReference type="AlphaFoldDB" id="A0A4W4DM08"/>
<reference evidence="7" key="4">
    <citation type="submission" date="2025-08" db="UniProtKB">
        <authorList>
            <consortium name="Ensembl"/>
        </authorList>
    </citation>
    <scope>IDENTIFICATION</scope>
</reference>
<dbReference type="SUPFAM" id="SSF50156">
    <property type="entry name" value="PDZ domain-like"/>
    <property type="match status" value="1"/>
</dbReference>
<evidence type="ECO:0000259" key="5">
    <source>
        <dbReference type="PROSITE" id="PS50106"/>
    </source>
</evidence>
<evidence type="ECO:0000256" key="3">
    <source>
        <dbReference type="SAM" id="Coils"/>
    </source>
</evidence>